<evidence type="ECO:0000256" key="10">
    <source>
        <dbReference type="SAM" id="Phobius"/>
    </source>
</evidence>
<dbReference type="Gene3D" id="6.10.340.10">
    <property type="match status" value="1"/>
</dbReference>
<feature type="domain" description="Histidine kinase" evidence="11">
    <location>
        <begin position="277"/>
        <end position="489"/>
    </location>
</feature>
<evidence type="ECO:0000313" key="14">
    <source>
        <dbReference type="Proteomes" id="UP000031433"/>
    </source>
</evidence>
<dbReference type="EMBL" id="JXBL01000001">
    <property type="protein sequence ID" value="KIE43275.1"/>
    <property type="molecule type" value="Genomic_DNA"/>
</dbReference>
<evidence type="ECO:0000256" key="4">
    <source>
        <dbReference type="ARBA" id="ARBA00022475"/>
    </source>
</evidence>
<keyword evidence="9 10" id="KW-1133">Transmembrane helix</keyword>
<evidence type="ECO:0000256" key="8">
    <source>
        <dbReference type="ARBA" id="ARBA00022777"/>
    </source>
</evidence>
<dbReference type="SUPFAM" id="SSF103190">
    <property type="entry name" value="Sensory domain-like"/>
    <property type="match status" value="1"/>
</dbReference>
<keyword evidence="6" id="KW-0808">Transferase</keyword>
<dbReference type="SUPFAM" id="SSF55874">
    <property type="entry name" value="ATPase domain of HSP90 chaperone/DNA topoisomerase II/histidine kinase"/>
    <property type="match status" value="1"/>
</dbReference>
<reference evidence="13 14" key="1">
    <citation type="submission" date="2015-01" db="EMBL/GenBank/DDBJ databases">
        <title>Genome sequence of the anaerobic bacterium Geobacter soli GSS01, a dissimilatory Fe(III) reducer from soil.</title>
        <authorList>
            <person name="Yang G."/>
            <person name="Zhou S."/>
        </authorList>
    </citation>
    <scope>NUCLEOTIDE SEQUENCE [LARGE SCALE GENOMIC DNA]</scope>
    <source>
        <strain evidence="13 14">GSS01</strain>
    </source>
</reference>
<dbReference type="Pfam" id="PF00512">
    <property type="entry name" value="HisKA"/>
    <property type="match status" value="1"/>
</dbReference>
<dbReference type="PANTHER" id="PTHR43065">
    <property type="entry name" value="SENSOR HISTIDINE KINASE"/>
    <property type="match status" value="1"/>
</dbReference>
<dbReference type="CDD" id="cd00082">
    <property type="entry name" value="HisKA"/>
    <property type="match status" value="1"/>
</dbReference>
<dbReference type="CDD" id="cd06225">
    <property type="entry name" value="HAMP"/>
    <property type="match status" value="1"/>
</dbReference>
<dbReference type="SMART" id="SM00304">
    <property type="entry name" value="HAMP"/>
    <property type="match status" value="1"/>
</dbReference>
<dbReference type="PROSITE" id="PS50885">
    <property type="entry name" value="HAMP"/>
    <property type="match status" value="1"/>
</dbReference>
<evidence type="ECO:0000256" key="9">
    <source>
        <dbReference type="ARBA" id="ARBA00022989"/>
    </source>
</evidence>
<evidence type="ECO:0000256" key="1">
    <source>
        <dbReference type="ARBA" id="ARBA00000085"/>
    </source>
</evidence>
<dbReference type="PROSITE" id="PS50109">
    <property type="entry name" value="HIS_KIN"/>
    <property type="match status" value="1"/>
</dbReference>
<dbReference type="InterPro" id="IPR005467">
    <property type="entry name" value="His_kinase_dom"/>
</dbReference>
<evidence type="ECO:0000256" key="3">
    <source>
        <dbReference type="ARBA" id="ARBA00012438"/>
    </source>
</evidence>
<dbReference type="RefSeq" id="WP_039646590.1">
    <property type="nucleotide sequence ID" value="NZ_JXBL01000001.1"/>
</dbReference>
<evidence type="ECO:0000259" key="11">
    <source>
        <dbReference type="PROSITE" id="PS50109"/>
    </source>
</evidence>
<gene>
    <name evidence="13" type="ORF">SE37_11850</name>
</gene>
<protein>
    <recommendedName>
        <fullName evidence="3">histidine kinase</fullName>
        <ecNumber evidence="3">2.7.13.3</ecNumber>
    </recommendedName>
</protein>
<dbReference type="Proteomes" id="UP000031433">
    <property type="component" value="Unassembled WGS sequence"/>
</dbReference>
<dbReference type="Pfam" id="PF00672">
    <property type="entry name" value="HAMP"/>
    <property type="match status" value="1"/>
</dbReference>
<dbReference type="InterPro" id="IPR004358">
    <property type="entry name" value="Sig_transdc_His_kin-like_C"/>
</dbReference>
<evidence type="ECO:0000259" key="12">
    <source>
        <dbReference type="PROSITE" id="PS50885"/>
    </source>
</evidence>
<keyword evidence="10" id="KW-0472">Membrane</keyword>
<organism evidence="13 14">
    <name type="scientific">Geobacter soli</name>
    <dbReference type="NCBI Taxonomy" id="1510391"/>
    <lineage>
        <taxon>Bacteria</taxon>
        <taxon>Pseudomonadati</taxon>
        <taxon>Thermodesulfobacteriota</taxon>
        <taxon>Desulfuromonadia</taxon>
        <taxon>Geobacterales</taxon>
        <taxon>Geobacteraceae</taxon>
        <taxon>Geobacter</taxon>
    </lineage>
</organism>
<dbReference type="InterPro" id="IPR029151">
    <property type="entry name" value="Sensor-like_sf"/>
</dbReference>
<dbReference type="SUPFAM" id="SSF47384">
    <property type="entry name" value="Homodimeric domain of signal transducing histidine kinase"/>
    <property type="match status" value="1"/>
</dbReference>
<comment type="subcellular location">
    <subcellularLocation>
        <location evidence="2">Cell membrane</location>
        <topology evidence="2">Multi-pass membrane protein</topology>
    </subcellularLocation>
</comment>
<dbReference type="PRINTS" id="PR00344">
    <property type="entry name" value="BCTRLSENSOR"/>
</dbReference>
<feature type="transmembrane region" description="Helical" evidence="10">
    <location>
        <begin position="178"/>
        <end position="202"/>
    </location>
</feature>
<evidence type="ECO:0000313" key="13">
    <source>
        <dbReference type="EMBL" id="KIE43275.1"/>
    </source>
</evidence>
<dbReference type="InterPro" id="IPR003594">
    <property type="entry name" value="HATPase_dom"/>
</dbReference>
<dbReference type="Gene3D" id="1.10.287.130">
    <property type="match status" value="1"/>
</dbReference>
<dbReference type="Gene3D" id="3.30.565.10">
    <property type="entry name" value="Histidine kinase-like ATPase, C-terminal domain"/>
    <property type="match status" value="1"/>
</dbReference>
<feature type="domain" description="HAMP" evidence="12">
    <location>
        <begin position="200"/>
        <end position="252"/>
    </location>
</feature>
<evidence type="ECO:0000256" key="7">
    <source>
        <dbReference type="ARBA" id="ARBA00022692"/>
    </source>
</evidence>
<dbReference type="GO" id="GO:0005886">
    <property type="term" value="C:plasma membrane"/>
    <property type="evidence" value="ECO:0007669"/>
    <property type="project" value="UniProtKB-SubCell"/>
</dbReference>
<accession>A0A0C1U6C6</accession>
<keyword evidence="5" id="KW-0597">Phosphoprotein</keyword>
<dbReference type="Pfam" id="PF02518">
    <property type="entry name" value="HATPase_c"/>
    <property type="match status" value="1"/>
</dbReference>
<comment type="catalytic activity">
    <reaction evidence="1">
        <text>ATP + protein L-histidine = ADP + protein N-phospho-L-histidine.</text>
        <dbReference type="EC" id="2.7.13.3"/>
    </reaction>
</comment>
<name>A0A0C1U6C6_9BACT</name>
<keyword evidence="14" id="KW-1185">Reference proteome</keyword>
<dbReference type="SUPFAM" id="SSF158472">
    <property type="entry name" value="HAMP domain-like"/>
    <property type="match status" value="1"/>
</dbReference>
<dbReference type="InterPro" id="IPR036097">
    <property type="entry name" value="HisK_dim/P_sf"/>
</dbReference>
<dbReference type="InterPro" id="IPR003661">
    <property type="entry name" value="HisK_dim/P_dom"/>
</dbReference>
<dbReference type="AlphaFoldDB" id="A0A0C1U6C6"/>
<proteinExistence type="predicted"/>
<keyword evidence="4" id="KW-1003">Cell membrane</keyword>
<dbReference type="InterPro" id="IPR036890">
    <property type="entry name" value="HATPase_C_sf"/>
</dbReference>
<dbReference type="PANTHER" id="PTHR43065:SF42">
    <property type="entry name" value="TWO-COMPONENT SENSOR PPRA"/>
    <property type="match status" value="1"/>
</dbReference>
<dbReference type="Gene3D" id="3.30.450.290">
    <property type="match status" value="1"/>
</dbReference>
<sequence>MVFRSLTTRVIIILVGLLSVGIGTFTYLNFKREKRQLIAAARENTLLLLNTIERSIYRSMSIGDTQDVQRMLEMVGKSHSKLLGVRIFHPQGVVLKSSLPSEMGGTVPDGDYQLFANSLREGIFVSGSHGEVFGMIKPIYNEEQCHICHGRKRRVIGVLNVNYSLADTNRRINEATRLFLFSTGAIILFSAAAVSLVMVRFVRQPLNRIVESMARVEQGDLTVRMVDGGRDEIGRLITSFDSMVDKLDKAKQELEQYHFQQMERADRLASVGEMAAGIAHEIKNPLAGISAAMTIIRQDFQEEDPRREIIGEVIEQVNRLDKTVNDLLFFGKPTHPEPAPTDLNDVLRKTLLFALQHKGGKNIEKRLELQEPLPLVLVDPKQVQQVVLNLILNAIQAMQETGGTLTVASRIAEREGGLWVRVEVADTGPGIPEPIISKIFTPFFTTKAQGTGLGLAICQKLITQHGGTLHVLSTPATGTVFSIDLPMTEVETGGAA</sequence>
<evidence type="ECO:0000256" key="2">
    <source>
        <dbReference type="ARBA" id="ARBA00004651"/>
    </source>
</evidence>
<dbReference type="SMART" id="SM00387">
    <property type="entry name" value="HATPase_c"/>
    <property type="match status" value="1"/>
</dbReference>
<dbReference type="GO" id="GO:0000155">
    <property type="term" value="F:phosphorelay sensor kinase activity"/>
    <property type="evidence" value="ECO:0007669"/>
    <property type="project" value="InterPro"/>
</dbReference>
<evidence type="ECO:0000256" key="6">
    <source>
        <dbReference type="ARBA" id="ARBA00022679"/>
    </source>
</evidence>
<keyword evidence="8 13" id="KW-0418">Kinase</keyword>
<comment type="caution">
    <text evidence="13">The sequence shown here is derived from an EMBL/GenBank/DDBJ whole genome shotgun (WGS) entry which is preliminary data.</text>
</comment>
<dbReference type="InterPro" id="IPR003660">
    <property type="entry name" value="HAMP_dom"/>
</dbReference>
<evidence type="ECO:0000256" key="5">
    <source>
        <dbReference type="ARBA" id="ARBA00022553"/>
    </source>
</evidence>
<dbReference type="EC" id="2.7.13.3" evidence="3"/>
<feature type="transmembrane region" description="Helical" evidence="10">
    <location>
        <begin position="6"/>
        <end position="28"/>
    </location>
</feature>
<keyword evidence="7 10" id="KW-0812">Transmembrane</keyword>
<dbReference type="SMART" id="SM00388">
    <property type="entry name" value="HisKA"/>
    <property type="match status" value="1"/>
</dbReference>